<evidence type="ECO:0000259" key="7">
    <source>
        <dbReference type="Pfam" id="PF16889"/>
    </source>
</evidence>
<dbReference type="AlphaFoldDB" id="A0ABD5M8J3"/>
<feature type="domain" description="Heparin-sulfate lyase N-terminal" evidence="7">
    <location>
        <begin position="92"/>
        <end position="359"/>
    </location>
</feature>
<dbReference type="EMBL" id="JBEDNY010000009">
    <property type="protein sequence ID" value="MEZ3165667.1"/>
    <property type="molecule type" value="Genomic_DNA"/>
</dbReference>
<evidence type="ECO:0000256" key="4">
    <source>
        <dbReference type="ARBA" id="ARBA00023239"/>
    </source>
</evidence>
<dbReference type="PANTHER" id="PTHR39210:SF1">
    <property type="entry name" value="HEPARIN-SULFATE LYASE"/>
    <property type="match status" value="1"/>
</dbReference>
<accession>A0ABD5M8J3</accession>
<evidence type="ECO:0000259" key="6">
    <source>
        <dbReference type="Pfam" id="PF07940"/>
    </source>
</evidence>
<keyword evidence="9" id="KW-1185">Reference proteome</keyword>
<comment type="subcellular location">
    <subcellularLocation>
        <location evidence="1">Periplasm</location>
    </subcellularLocation>
</comment>
<dbReference type="Pfam" id="PF07940">
    <property type="entry name" value="Hepar_II_III_C"/>
    <property type="match status" value="1"/>
</dbReference>
<dbReference type="RefSeq" id="WP_371163639.1">
    <property type="nucleotide sequence ID" value="NZ_JBEDNY010000009.1"/>
</dbReference>
<feature type="domain" description="Heparinase II/III-like C-terminal" evidence="6">
    <location>
        <begin position="388"/>
        <end position="588"/>
    </location>
</feature>
<dbReference type="Gene3D" id="1.50.10.100">
    <property type="entry name" value="Chondroitin AC/alginate lyase"/>
    <property type="match status" value="1"/>
</dbReference>
<keyword evidence="4 8" id="KW-0456">Lyase</keyword>
<evidence type="ECO:0000313" key="8">
    <source>
        <dbReference type="EMBL" id="MEZ3165667.1"/>
    </source>
</evidence>
<evidence type="ECO:0000313" key="9">
    <source>
        <dbReference type="Proteomes" id="UP001567572"/>
    </source>
</evidence>
<dbReference type="Pfam" id="PF16889">
    <property type="entry name" value="Hepar_II_III_N"/>
    <property type="match status" value="1"/>
</dbReference>
<dbReference type="InterPro" id="IPR008929">
    <property type="entry name" value="Chondroitin_lyas"/>
</dbReference>
<sequence length="622" mass="71333">MSEESTDFEDMSEFSQSSASESRISFFANPNNWPLFYHTARNMKTQQLAGIAERKIRQAVVPRLPIDFDKRYEQQIPENLSPHFGPIRENSKKLRQSLSETEREENRSLAADAADGRFTFLNRPIDFGDEINWNHEKMDEYPLLWRLKLQSLEHLEWLFLGYDDPEDARSLNHSFERWFLSWSKENPIGEEKYLRRSWIPHSVSLRVLNLCRYAAWCEKDEASTPSTALYRAIYKNALFLEHHIEYEVGGNHLIENAIALIVAGVVFRQERPEWKNIGLQILEQAGNSQFLEDGGHFERSPMYHVMVLQRYITASDILRDSGHELNRLHQVTQDALGFLYKLSCSLDDIPLLNDSVYGEQLPASTCLEYGHRCSFTPNSVDLDVPEGSGYRILENDIGTLIFDVGEIGPPHLPAHSHNDQLSIILWVDDQPILTDTGVYDYAPNARRQYSRSVKAHNTAQFDTVEPIQTGGRYLMGKRNAPIVVDQDTTSIAAEFTRDDLLKKRYTHRRRITTFNSGWEVSDIISGDLRQPVTVRFHFAPGCEIESHSQGFSIYPKTGSSISFQFSGTESATVSQSRIFEYFGQESQRPVIEAKGSIENEIVTEISIKSDETETFRKPEDIG</sequence>
<feature type="compositionally biased region" description="Acidic residues" evidence="5">
    <location>
        <begin position="1"/>
        <end position="12"/>
    </location>
</feature>
<gene>
    <name evidence="8" type="ORF">ABNG04_17730</name>
</gene>
<reference evidence="8 9" key="1">
    <citation type="submission" date="2024-06" db="EMBL/GenBank/DDBJ databases">
        <title>Halorubrum miltondacostae sp. nov., a potential PHA producer isolated from an inland solar saltern in Rio Maior, Portugal.</title>
        <authorList>
            <person name="Albuquerque L."/>
            <person name="Viver T."/>
            <person name="Barroso C."/>
            <person name="Claudino R."/>
            <person name="Galvan M."/>
            <person name="Simoes G."/>
            <person name="Lobo Da Cunha A."/>
            <person name="Egas C."/>
        </authorList>
    </citation>
    <scope>NUCLEOTIDE SEQUENCE [LARGE SCALE GENOMIC DNA]</scope>
    <source>
        <strain evidence="8 9">RMP-11</strain>
    </source>
</reference>
<keyword evidence="3" id="KW-0574">Periplasm</keyword>
<evidence type="ECO:0000256" key="5">
    <source>
        <dbReference type="SAM" id="MobiDB-lite"/>
    </source>
</evidence>
<dbReference type="Gene3D" id="2.70.98.70">
    <property type="match status" value="1"/>
</dbReference>
<evidence type="ECO:0000256" key="1">
    <source>
        <dbReference type="ARBA" id="ARBA00004418"/>
    </source>
</evidence>
<organism evidence="8 9">
    <name type="scientific">Halorubrum miltondacostae</name>
    <dbReference type="NCBI Taxonomy" id="3076378"/>
    <lineage>
        <taxon>Archaea</taxon>
        <taxon>Methanobacteriati</taxon>
        <taxon>Methanobacteriota</taxon>
        <taxon>Stenosarchaea group</taxon>
        <taxon>Halobacteria</taxon>
        <taxon>Halobacteriales</taxon>
        <taxon>Haloferacaceae</taxon>
        <taxon>Halorubrum</taxon>
    </lineage>
</organism>
<keyword evidence="2" id="KW-0732">Signal</keyword>
<evidence type="ECO:0000256" key="3">
    <source>
        <dbReference type="ARBA" id="ARBA00022764"/>
    </source>
</evidence>
<feature type="region of interest" description="Disordered" evidence="5">
    <location>
        <begin position="79"/>
        <end position="105"/>
    </location>
</feature>
<feature type="region of interest" description="Disordered" evidence="5">
    <location>
        <begin position="1"/>
        <end position="21"/>
    </location>
</feature>
<dbReference type="GO" id="GO:0016829">
    <property type="term" value="F:lyase activity"/>
    <property type="evidence" value="ECO:0007669"/>
    <property type="project" value="UniProtKB-KW"/>
</dbReference>
<dbReference type="PANTHER" id="PTHR39210">
    <property type="entry name" value="HEPARIN-SULFATE LYASE"/>
    <property type="match status" value="1"/>
</dbReference>
<dbReference type="Proteomes" id="UP001567572">
    <property type="component" value="Unassembled WGS sequence"/>
</dbReference>
<dbReference type="InterPro" id="IPR012480">
    <property type="entry name" value="Hepar_II_III_C"/>
</dbReference>
<proteinExistence type="predicted"/>
<name>A0ABD5M8J3_9EURY</name>
<dbReference type="InterPro" id="IPR031680">
    <property type="entry name" value="Hepar_II_III_N"/>
</dbReference>
<dbReference type="SUPFAM" id="SSF48230">
    <property type="entry name" value="Chondroitin AC/alginate lyase"/>
    <property type="match status" value="1"/>
</dbReference>
<evidence type="ECO:0000256" key="2">
    <source>
        <dbReference type="ARBA" id="ARBA00022729"/>
    </source>
</evidence>
<protein>
    <submittedName>
        <fullName evidence="8">Alginate lyase family protein</fullName>
    </submittedName>
</protein>
<comment type="caution">
    <text evidence="8">The sequence shown here is derived from an EMBL/GenBank/DDBJ whole genome shotgun (WGS) entry which is preliminary data.</text>
</comment>
<dbReference type="GO" id="GO:0042597">
    <property type="term" value="C:periplasmic space"/>
    <property type="evidence" value="ECO:0007669"/>
    <property type="project" value="UniProtKB-SubCell"/>
</dbReference>